<reference evidence="11 12" key="1">
    <citation type="submission" date="2020-04" db="EMBL/GenBank/DDBJ databases">
        <title>Sequencing and Assembly of C. fimi.</title>
        <authorList>
            <person name="Ramsey A.R."/>
        </authorList>
    </citation>
    <scope>NUCLEOTIDE SEQUENCE [LARGE SCALE GENOMIC DNA]</scope>
    <source>
        <strain evidence="11 12">SB</strain>
    </source>
</reference>
<evidence type="ECO:0000256" key="3">
    <source>
        <dbReference type="ARBA" id="ARBA00022692"/>
    </source>
</evidence>
<comment type="caution">
    <text evidence="11">The sequence shown here is derived from an EMBL/GenBank/DDBJ whole genome shotgun (WGS) entry which is preliminary data.</text>
</comment>
<evidence type="ECO:0000256" key="2">
    <source>
        <dbReference type="ARBA" id="ARBA00022475"/>
    </source>
</evidence>
<comment type="activity regulation">
    <text evidence="10">Na(+) is not transported, but it plays an essential structural role and its presence is essential for fluoride channel function.</text>
</comment>
<dbReference type="PANTHER" id="PTHR28259:SF1">
    <property type="entry name" value="FLUORIDE EXPORT PROTEIN 1-RELATED"/>
    <property type="match status" value="1"/>
</dbReference>
<proteinExistence type="inferred from homology"/>
<dbReference type="EMBL" id="JABCJJ010000002">
    <property type="protein sequence ID" value="NMR19144.1"/>
    <property type="molecule type" value="Genomic_DNA"/>
</dbReference>
<dbReference type="GO" id="GO:0046872">
    <property type="term" value="F:metal ion binding"/>
    <property type="evidence" value="ECO:0007669"/>
    <property type="project" value="UniProtKB-KW"/>
</dbReference>
<evidence type="ECO:0000256" key="6">
    <source>
        <dbReference type="ARBA" id="ARBA00023303"/>
    </source>
</evidence>
<comment type="subcellular location">
    <subcellularLocation>
        <location evidence="1 10">Cell membrane</location>
        <topology evidence="1 10">Multi-pass membrane protein</topology>
    </subcellularLocation>
</comment>
<keyword evidence="4 10" id="KW-1133">Transmembrane helix</keyword>
<feature type="binding site" evidence="10">
    <location>
        <position position="77"/>
    </location>
    <ligand>
        <name>Na(+)</name>
        <dbReference type="ChEBI" id="CHEBI:29101"/>
        <note>structural</note>
    </ligand>
</feature>
<dbReference type="GO" id="GO:0140114">
    <property type="term" value="P:cellular detoxification of fluoride"/>
    <property type="evidence" value="ECO:0007669"/>
    <property type="project" value="UniProtKB-UniRule"/>
</dbReference>
<dbReference type="AlphaFoldDB" id="A0A7Y0LWI8"/>
<accession>A0A7Y0LWI8</accession>
<comment type="catalytic activity">
    <reaction evidence="8">
        <text>fluoride(in) = fluoride(out)</text>
        <dbReference type="Rhea" id="RHEA:76159"/>
        <dbReference type="ChEBI" id="CHEBI:17051"/>
    </reaction>
    <physiologicalReaction direction="left-to-right" evidence="8">
        <dbReference type="Rhea" id="RHEA:76160"/>
    </physiologicalReaction>
</comment>
<comment type="function">
    <text evidence="9 10">Fluoride-specific ion channel. Important for reducing fluoride concentration in the cell, thus reducing its toxicity.</text>
</comment>
<evidence type="ECO:0000313" key="11">
    <source>
        <dbReference type="EMBL" id="NMR19144.1"/>
    </source>
</evidence>
<evidence type="ECO:0000256" key="10">
    <source>
        <dbReference type="HAMAP-Rule" id="MF_00454"/>
    </source>
</evidence>
<keyword evidence="10" id="KW-0406">Ion transport</keyword>
<keyword evidence="2 10" id="KW-1003">Cell membrane</keyword>
<evidence type="ECO:0000256" key="9">
    <source>
        <dbReference type="ARBA" id="ARBA00049940"/>
    </source>
</evidence>
<name>A0A7Y0LWI8_CELFI</name>
<sequence>MARPHRFALVGLGGAVGGVLRHGLTLAVPDPPAGFPWTTFAINVVGSFALGLLLAGLVGRRGASAWVRPALGTGLLGGFTTFSAYAHAVDLLATGGHVAVAATYLVASLLGGIGGAAVGLGLGARLPVRDQRRVA</sequence>
<protein>
    <recommendedName>
        <fullName evidence="10">Fluoride-specific ion channel FluC</fullName>
    </recommendedName>
</protein>
<organism evidence="11 12">
    <name type="scientific">Cellulomonas fimi</name>
    <dbReference type="NCBI Taxonomy" id="1708"/>
    <lineage>
        <taxon>Bacteria</taxon>
        <taxon>Bacillati</taxon>
        <taxon>Actinomycetota</taxon>
        <taxon>Actinomycetes</taxon>
        <taxon>Micrococcales</taxon>
        <taxon>Cellulomonadaceae</taxon>
        <taxon>Cellulomonas</taxon>
    </lineage>
</organism>
<evidence type="ECO:0000256" key="5">
    <source>
        <dbReference type="ARBA" id="ARBA00023136"/>
    </source>
</evidence>
<keyword evidence="10" id="KW-0813">Transport</keyword>
<dbReference type="GO" id="GO:0062054">
    <property type="term" value="F:fluoride channel activity"/>
    <property type="evidence" value="ECO:0007669"/>
    <property type="project" value="UniProtKB-UniRule"/>
</dbReference>
<comment type="similarity">
    <text evidence="7 10">Belongs to the fluoride channel Fluc/FEX (TC 1.A.43) family.</text>
</comment>
<evidence type="ECO:0000256" key="1">
    <source>
        <dbReference type="ARBA" id="ARBA00004651"/>
    </source>
</evidence>
<keyword evidence="5 10" id="KW-0472">Membrane</keyword>
<keyword evidence="10" id="KW-0479">Metal-binding</keyword>
<dbReference type="Proteomes" id="UP000562124">
    <property type="component" value="Unassembled WGS sequence"/>
</dbReference>
<dbReference type="Pfam" id="PF02537">
    <property type="entry name" value="CRCB"/>
    <property type="match status" value="1"/>
</dbReference>
<keyword evidence="10" id="KW-0915">Sodium</keyword>
<keyword evidence="3 10" id="KW-0812">Transmembrane</keyword>
<evidence type="ECO:0000256" key="7">
    <source>
        <dbReference type="ARBA" id="ARBA00035120"/>
    </source>
</evidence>
<evidence type="ECO:0000313" key="12">
    <source>
        <dbReference type="Proteomes" id="UP000562124"/>
    </source>
</evidence>
<evidence type="ECO:0000256" key="4">
    <source>
        <dbReference type="ARBA" id="ARBA00022989"/>
    </source>
</evidence>
<gene>
    <name evidence="10" type="primary">fluC</name>
    <name evidence="10" type="synonym">crcB</name>
    <name evidence="11" type="ORF">HIR71_02730</name>
</gene>
<dbReference type="GO" id="GO:0005886">
    <property type="term" value="C:plasma membrane"/>
    <property type="evidence" value="ECO:0007669"/>
    <property type="project" value="UniProtKB-SubCell"/>
</dbReference>
<dbReference type="PANTHER" id="PTHR28259">
    <property type="entry name" value="FLUORIDE EXPORT PROTEIN 1-RELATED"/>
    <property type="match status" value="1"/>
</dbReference>
<feature type="transmembrane region" description="Helical" evidence="10">
    <location>
        <begin position="70"/>
        <end position="89"/>
    </location>
</feature>
<dbReference type="InterPro" id="IPR003691">
    <property type="entry name" value="FluC"/>
</dbReference>
<feature type="binding site" evidence="10">
    <location>
        <position position="80"/>
    </location>
    <ligand>
        <name>Na(+)</name>
        <dbReference type="ChEBI" id="CHEBI:29101"/>
        <note>structural</note>
    </ligand>
</feature>
<keyword evidence="12" id="KW-1185">Reference proteome</keyword>
<dbReference type="HAMAP" id="MF_00454">
    <property type="entry name" value="FluC"/>
    <property type="match status" value="1"/>
</dbReference>
<feature type="transmembrane region" description="Helical" evidence="10">
    <location>
        <begin position="101"/>
        <end position="123"/>
    </location>
</feature>
<keyword evidence="6 10" id="KW-0407">Ion channel</keyword>
<evidence type="ECO:0000256" key="8">
    <source>
        <dbReference type="ARBA" id="ARBA00035585"/>
    </source>
</evidence>
<feature type="transmembrane region" description="Helical" evidence="10">
    <location>
        <begin position="37"/>
        <end position="58"/>
    </location>
</feature>